<name>A0AAU9CM03_9BACT</name>
<evidence type="ECO:0000313" key="2">
    <source>
        <dbReference type="EMBL" id="BDD09063.1"/>
    </source>
</evidence>
<dbReference type="RefSeq" id="WP_338394282.1">
    <property type="nucleotide sequence ID" value="NZ_AP025314.1"/>
</dbReference>
<proteinExistence type="predicted"/>
<organism evidence="2 3">
    <name type="scientific">Fulvitalea axinellae</name>
    <dbReference type="NCBI Taxonomy" id="1182444"/>
    <lineage>
        <taxon>Bacteria</taxon>
        <taxon>Pseudomonadati</taxon>
        <taxon>Bacteroidota</taxon>
        <taxon>Cytophagia</taxon>
        <taxon>Cytophagales</taxon>
        <taxon>Persicobacteraceae</taxon>
        <taxon>Fulvitalea</taxon>
    </lineage>
</organism>
<dbReference type="AlphaFoldDB" id="A0AAU9CM03"/>
<dbReference type="InterPro" id="IPR037171">
    <property type="entry name" value="NagB/RpiA_transferase-like"/>
</dbReference>
<dbReference type="InterPro" id="IPR003741">
    <property type="entry name" value="LUD_dom"/>
</dbReference>
<protein>
    <recommendedName>
        <fullName evidence="1">LUD domain-containing protein</fullName>
    </recommendedName>
</protein>
<reference evidence="2 3" key="1">
    <citation type="submission" date="2021-12" db="EMBL/GenBank/DDBJ databases">
        <title>Genome sequencing of bacteria with rrn-lacking chromosome and rrn-plasmid.</title>
        <authorList>
            <person name="Anda M."/>
            <person name="Iwasaki W."/>
        </authorList>
    </citation>
    <scope>NUCLEOTIDE SEQUENCE [LARGE SCALE GENOMIC DNA]</scope>
    <source>
        <strain evidence="2 3">DSM 100852</strain>
    </source>
</reference>
<dbReference type="Gene3D" id="3.40.50.10420">
    <property type="entry name" value="NagB/RpiA/CoA transferase-like"/>
    <property type="match status" value="1"/>
</dbReference>
<dbReference type="KEGG" id="fax:FUAX_14950"/>
<dbReference type="PANTHER" id="PTHR43682">
    <property type="entry name" value="LACTATE UTILIZATION PROTEIN C"/>
    <property type="match status" value="1"/>
</dbReference>
<accession>A0AAU9CM03</accession>
<evidence type="ECO:0000313" key="3">
    <source>
        <dbReference type="Proteomes" id="UP001348817"/>
    </source>
</evidence>
<dbReference type="Proteomes" id="UP001348817">
    <property type="component" value="Chromosome"/>
</dbReference>
<dbReference type="PANTHER" id="PTHR43682:SF1">
    <property type="entry name" value="LACTATE UTILIZATION PROTEIN C"/>
    <property type="match status" value="1"/>
</dbReference>
<sequence>METRNRILSRVSRNKPEAVPCPAIPDFAKQESDLLHRFSENLEMAGGSSFLVDENSLEEKINEVFASPESALWAFGPNDRELSVEELQSPSLLDGIDLVILNGKFMVAENGAVWLDETVLPARALMCLAERVAIVVSDDEIVADMHEAYSKLSGMDGGGFGLFLSGPSKTADIEQSLVLGAHGAKTLSIFVIKTKSK</sequence>
<dbReference type="SUPFAM" id="SSF100950">
    <property type="entry name" value="NagB/RpiA/CoA transferase-like"/>
    <property type="match status" value="1"/>
</dbReference>
<dbReference type="Pfam" id="PF02589">
    <property type="entry name" value="LUD_dom"/>
    <property type="match status" value="1"/>
</dbReference>
<gene>
    <name evidence="2" type="ORF">FUAX_14950</name>
</gene>
<dbReference type="EMBL" id="AP025314">
    <property type="protein sequence ID" value="BDD09063.1"/>
    <property type="molecule type" value="Genomic_DNA"/>
</dbReference>
<dbReference type="InterPro" id="IPR024185">
    <property type="entry name" value="FTHF_cligase-like_sf"/>
</dbReference>
<keyword evidence="3" id="KW-1185">Reference proteome</keyword>
<feature type="domain" description="LUD" evidence="1">
    <location>
        <begin position="96"/>
        <end position="191"/>
    </location>
</feature>
<evidence type="ECO:0000259" key="1">
    <source>
        <dbReference type="Pfam" id="PF02589"/>
    </source>
</evidence>